<evidence type="ECO:0000313" key="1">
    <source>
        <dbReference type="EMBL" id="KGN66710.1"/>
    </source>
</evidence>
<evidence type="ECO:0008006" key="3">
    <source>
        <dbReference type="Google" id="ProtNLM"/>
    </source>
</evidence>
<evidence type="ECO:0000313" key="2">
    <source>
        <dbReference type="Proteomes" id="UP000029981"/>
    </source>
</evidence>
<dbReference type="EMBL" id="CM002922">
    <property type="protein sequence ID" value="KGN66710.1"/>
    <property type="molecule type" value="Genomic_DNA"/>
</dbReference>
<reference evidence="1 2" key="4">
    <citation type="journal article" date="2011" name="BMC Genomics">
        <title>RNA-Seq improves annotation of protein-coding genes in the cucumber genome.</title>
        <authorList>
            <person name="Li Z."/>
            <person name="Zhang Z."/>
            <person name="Yan P."/>
            <person name="Huang S."/>
            <person name="Fei Z."/>
            <person name="Lin K."/>
        </authorList>
    </citation>
    <scope>NUCLEOTIDE SEQUENCE [LARGE SCALE GENOMIC DNA]</scope>
    <source>
        <strain evidence="2">cv. 9930</strain>
    </source>
</reference>
<reference evidence="1 2" key="3">
    <citation type="journal article" date="2010" name="BMC Genomics">
        <title>Transcriptome sequencing and comparative analysis of cucumber flowers with different sex types.</title>
        <authorList>
            <person name="Guo S."/>
            <person name="Zheng Y."/>
            <person name="Joung J.G."/>
            <person name="Liu S."/>
            <person name="Zhang Z."/>
            <person name="Crasta O.R."/>
            <person name="Sobral B.W."/>
            <person name="Xu Y."/>
            <person name="Huang S."/>
            <person name="Fei Z."/>
        </authorList>
    </citation>
    <scope>NUCLEOTIDE SEQUENCE [LARGE SCALE GENOMIC DNA]</scope>
    <source>
        <strain evidence="2">cv. 9930</strain>
    </source>
</reference>
<keyword evidence="2" id="KW-1185">Reference proteome</keyword>
<dbReference type="Gramene" id="KGN66710">
    <property type="protein sequence ID" value="KGN66710"/>
    <property type="gene ID" value="Csa_1G662500"/>
</dbReference>
<protein>
    <recommendedName>
        <fullName evidence="3">Protein kinase domain-containing protein</fullName>
    </recommendedName>
</protein>
<organism evidence="1 2">
    <name type="scientific">Cucumis sativus</name>
    <name type="common">Cucumber</name>
    <dbReference type="NCBI Taxonomy" id="3659"/>
    <lineage>
        <taxon>Eukaryota</taxon>
        <taxon>Viridiplantae</taxon>
        <taxon>Streptophyta</taxon>
        <taxon>Embryophyta</taxon>
        <taxon>Tracheophyta</taxon>
        <taxon>Spermatophyta</taxon>
        <taxon>Magnoliopsida</taxon>
        <taxon>eudicotyledons</taxon>
        <taxon>Gunneridae</taxon>
        <taxon>Pentapetalae</taxon>
        <taxon>rosids</taxon>
        <taxon>fabids</taxon>
        <taxon>Cucurbitales</taxon>
        <taxon>Cucurbitaceae</taxon>
        <taxon>Benincaseae</taxon>
        <taxon>Cucumis</taxon>
    </lineage>
</organism>
<gene>
    <name evidence="1" type="ORF">Csa_1G662500</name>
</gene>
<dbReference type="Gene3D" id="1.10.510.10">
    <property type="entry name" value="Transferase(Phosphotransferase) domain 1"/>
    <property type="match status" value="1"/>
</dbReference>
<dbReference type="Proteomes" id="UP000029981">
    <property type="component" value="Chromosome 1"/>
</dbReference>
<accession>A0A0A0LXX1</accession>
<proteinExistence type="predicted"/>
<reference evidence="1 2" key="2">
    <citation type="journal article" date="2009" name="PLoS ONE">
        <title>An integrated genetic and cytogenetic map of the cucumber genome.</title>
        <authorList>
            <person name="Ren Y."/>
            <person name="Zhang Z."/>
            <person name="Liu J."/>
            <person name="Staub J.E."/>
            <person name="Han Y."/>
            <person name="Cheng Z."/>
            <person name="Li X."/>
            <person name="Lu J."/>
            <person name="Miao H."/>
            <person name="Kang H."/>
            <person name="Xie B."/>
            <person name="Gu X."/>
            <person name="Wang X."/>
            <person name="Du Y."/>
            <person name="Jin W."/>
            <person name="Huang S."/>
        </authorList>
    </citation>
    <scope>NUCLEOTIDE SEQUENCE [LARGE SCALE GENOMIC DNA]</scope>
    <source>
        <strain evidence="2">cv. 9930</strain>
    </source>
</reference>
<sequence length="59" mass="6934">MFTGKDTVLSWKSRVQILRDCALALRYLHQRVDGCIVHRDIKVTSYSHPTFFLSFSFQN</sequence>
<reference evidence="1 2" key="1">
    <citation type="journal article" date="2009" name="Nat. Genet.">
        <title>The genome of the cucumber, Cucumis sativus L.</title>
        <authorList>
            <person name="Huang S."/>
            <person name="Li R."/>
            <person name="Zhang Z."/>
            <person name="Li L."/>
            <person name="Gu X."/>
            <person name="Fan W."/>
            <person name="Lucas W.J."/>
            <person name="Wang X."/>
            <person name="Xie B."/>
            <person name="Ni P."/>
            <person name="Ren Y."/>
            <person name="Zhu H."/>
            <person name="Li J."/>
            <person name="Lin K."/>
            <person name="Jin W."/>
            <person name="Fei Z."/>
            <person name="Li G."/>
            <person name="Staub J."/>
            <person name="Kilian A."/>
            <person name="van der Vossen E.A."/>
            <person name="Wu Y."/>
            <person name="Guo J."/>
            <person name="He J."/>
            <person name="Jia Z."/>
            <person name="Ren Y."/>
            <person name="Tian G."/>
            <person name="Lu Y."/>
            <person name="Ruan J."/>
            <person name="Qian W."/>
            <person name="Wang M."/>
            <person name="Huang Q."/>
            <person name="Li B."/>
            <person name="Xuan Z."/>
            <person name="Cao J."/>
            <person name="Asan"/>
            <person name="Wu Z."/>
            <person name="Zhang J."/>
            <person name="Cai Q."/>
            <person name="Bai Y."/>
            <person name="Zhao B."/>
            <person name="Han Y."/>
            <person name="Li Y."/>
            <person name="Li X."/>
            <person name="Wang S."/>
            <person name="Shi Q."/>
            <person name="Liu S."/>
            <person name="Cho W.K."/>
            <person name="Kim J.Y."/>
            <person name="Xu Y."/>
            <person name="Heller-Uszynska K."/>
            <person name="Miao H."/>
            <person name="Cheng Z."/>
            <person name="Zhang S."/>
            <person name="Wu J."/>
            <person name="Yang Y."/>
            <person name="Kang H."/>
            <person name="Li M."/>
            <person name="Liang H."/>
            <person name="Ren X."/>
            <person name="Shi Z."/>
            <person name="Wen M."/>
            <person name="Jian M."/>
            <person name="Yang H."/>
            <person name="Zhang G."/>
            <person name="Yang Z."/>
            <person name="Chen R."/>
            <person name="Liu S."/>
            <person name="Li J."/>
            <person name="Ma L."/>
            <person name="Liu H."/>
            <person name="Zhou Y."/>
            <person name="Zhao J."/>
            <person name="Fang X."/>
            <person name="Li G."/>
            <person name="Fang L."/>
            <person name="Li Y."/>
            <person name="Liu D."/>
            <person name="Zheng H."/>
            <person name="Zhang Y."/>
            <person name="Qin N."/>
            <person name="Li Z."/>
            <person name="Yang G."/>
            <person name="Yang S."/>
            <person name="Bolund L."/>
            <person name="Kristiansen K."/>
            <person name="Zheng H."/>
            <person name="Li S."/>
            <person name="Zhang X."/>
            <person name="Yang H."/>
            <person name="Wang J."/>
            <person name="Sun R."/>
            <person name="Zhang B."/>
            <person name="Jiang S."/>
            <person name="Wang J."/>
            <person name="Du Y."/>
            <person name="Li S."/>
        </authorList>
    </citation>
    <scope>NUCLEOTIDE SEQUENCE [LARGE SCALE GENOMIC DNA]</scope>
    <source>
        <strain evidence="2">cv. 9930</strain>
    </source>
</reference>
<dbReference type="SUPFAM" id="SSF56112">
    <property type="entry name" value="Protein kinase-like (PK-like)"/>
    <property type="match status" value="1"/>
</dbReference>
<dbReference type="InterPro" id="IPR011009">
    <property type="entry name" value="Kinase-like_dom_sf"/>
</dbReference>
<name>A0A0A0LXX1_CUCSA</name>
<dbReference type="AlphaFoldDB" id="A0A0A0LXX1"/>